<dbReference type="PANTHER" id="PTHR43422:SF3">
    <property type="entry name" value="THIAMINE THIAZOLE SYNTHASE"/>
    <property type="match status" value="1"/>
</dbReference>
<dbReference type="PANTHER" id="PTHR43422">
    <property type="entry name" value="THIAMINE THIAZOLE SYNTHASE"/>
    <property type="match status" value="1"/>
</dbReference>
<comment type="caution">
    <text evidence="1">The sequence shown here is derived from an EMBL/GenBank/DDBJ whole genome shotgun (WGS) entry which is preliminary data.</text>
</comment>
<dbReference type="InterPro" id="IPR036188">
    <property type="entry name" value="FAD/NAD-bd_sf"/>
</dbReference>
<gene>
    <name evidence="1" type="ORF">ACFFK0_28095</name>
</gene>
<proteinExistence type="predicted"/>
<sequence>MTTHFNKSKAIIIGGGMAGLMTARVLSDHYDEVLIVEKDDIPSGPDLRPGTPQAFHPHRFTMRGKTITERLFPGYEHDLVAQGCPSSLNKDVFFMNQHGSLEMKYDRNDIKFSRSALEWVIRERVKTISNVRFLLRHDVIRLLTTPDRSSVIGVQARDRDQSKQEKALTADLVIDTSGRSSKLSLWLTELGYEVPKPDLLKVSLGYSTRRYKVPSHLTHMIDKWEVINLQGQPACGTYTGVLSFIENQIAEVLLYRPGGNYPPTDATEFEMAIKQLPSPIIAEIVRDLEPISSPRGFRVPELYCHRYEQMSHWPAGLLVLGDSYCIYDPIFGQGMTAAAMAVEKLEVCLLERRDKFLPEWEHGVLRRIKEAIEPAFWLNCTADLRWEGVEYEGSDSSSGNNFSRDYMELLLKQAISKPDWQLYGLYWAVNTLSLSPRHILNPETAVQVLSASDEGMRLLSELKANDERPVKVILEELLPRFSESPFESATH</sequence>
<accession>A0ABV6DUD1</accession>
<dbReference type="SUPFAM" id="SSF51905">
    <property type="entry name" value="FAD/NAD(P)-binding domain"/>
    <property type="match status" value="1"/>
</dbReference>
<dbReference type="Pfam" id="PF13450">
    <property type="entry name" value="NAD_binding_8"/>
    <property type="match status" value="1"/>
</dbReference>
<dbReference type="Proteomes" id="UP001589776">
    <property type="component" value="Unassembled WGS sequence"/>
</dbReference>
<dbReference type="Gene3D" id="3.50.50.60">
    <property type="entry name" value="FAD/NAD(P)-binding domain"/>
    <property type="match status" value="1"/>
</dbReference>
<dbReference type="RefSeq" id="WP_377474265.1">
    <property type="nucleotide sequence ID" value="NZ_JBHLWN010000115.1"/>
</dbReference>
<evidence type="ECO:0000313" key="1">
    <source>
        <dbReference type="EMBL" id="MFC0216264.1"/>
    </source>
</evidence>
<reference evidence="1 2" key="1">
    <citation type="submission" date="2024-09" db="EMBL/GenBank/DDBJ databases">
        <authorList>
            <person name="Sun Q."/>
            <person name="Mori K."/>
        </authorList>
    </citation>
    <scope>NUCLEOTIDE SEQUENCE [LARGE SCALE GENOMIC DNA]</scope>
    <source>
        <strain evidence="1 2">CCM 7759</strain>
    </source>
</reference>
<organism evidence="1 2">
    <name type="scientific">Paenibacillus chartarius</name>
    <dbReference type="NCBI Taxonomy" id="747481"/>
    <lineage>
        <taxon>Bacteria</taxon>
        <taxon>Bacillati</taxon>
        <taxon>Bacillota</taxon>
        <taxon>Bacilli</taxon>
        <taxon>Bacillales</taxon>
        <taxon>Paenibacillaceae</taxon>
        <taxon>Paenibacillus</taxon>
    </lineage>
</organism>
<evidence type="ECO:0000313" key="2">
    <source>
        <dbReference type="Proteomes" id="UP001589776"/>
    </source>
</evidence>
<dbReference type="EMBL" id="JBHLWN010000115">
    <property type="protein sequence ID" value="MFC0216264.1"/>
    <property type="molecule type" value="Genomic_DNA"/>
</dbReference>
<protein>
    <submittedName>
        <fullName evidence="1">FAD-dependent oxidoreductase</fullName>
    </submittedName>
</protein>
<keyword evidence="2" id="KW-1185">Reference proteome</keyword>
<name>A0ABV6DUD1_9BACL</name>